<reference evidence="2 3" key="1">
    <citation type="journal article" date="2006" name="Science">
        <title>Phytophthora genome sequences uncover evolutionary origins and mechanisms of pathogenesis.</title>
        <authorList>
            <person name="Tyler B.M."/>
            <person name="Tripathy S."/>
            <person name="Zhang X."/>
            <person name="Dehal P."/>
            <person name="Jiang R.H."/>
            <person name="Aerts A."/>
            <person name="Arredondo F.D."/>
            <person name="Baxter L."/>
            <person name="Bensasson D."/>
            <person name="Beynon J.L."/>
            <person name="Chapman J."/>
            <person name="Damasceno C.M."/>
            <person name="Dorrance A.E."/>
            <person name="Dou D."/>
            <person name="Dickerman A.W."/>
            <person name="Dubchak I.L."/>
            <person name="Garbelotto M."/>
            <person name="Gijzen M."/>
            <person name="Gordon S.G."/>
            <person name="Govers F."/>
            <person name="Grunwald N.J."/>
            <person name="Huang W."/>
            <person name="Ivors K.L."/>
            <person name="Jones R.W."/>
            <person name="Kamoun S."/>
            <person name="Krampis K."/>
            <person name="Lamour K.H."/>
            <person name="Lee M.K."/>
            <person name="McDonald W.H."/>
            <person name="Medina M."/>
            <person name="Meijer H.J."/>
            <person name="Nordberg E.K."/>
            <person name="Maclean D.J."/>
            <person name="Ospina-Giraldo M.D."/>
            <person name="Morris P.F."/>
            <person name="Phuntumart V."/>
            <person name="Putnam N.H."/>
            <person name="Rash S."/>
            <person name="Rose J.K."/>
            <person name="Sakihama Y."/>
            <person name="Salamov A.A."/>
            <person name="Savidor A."/>
            <person name="Scheuring C.F."/>
            <person name="Smith B.M."/>
            <person name="Sobral B.W."/>
            <person name="Terry A."/>
            <person name="Torto-Alalibo T.A."/>
            <person name="Win J."/>
            <person name="Xu Z."/>
            <person name="Zhang H."/>
            <person name="Grigoriev I.V."/>
            <person name="Rokhsar D.S."/>
            <person name="Boore J.L."/>
        </authorList>
    </citation>
    <scope>NUCLEOTIDE SEQUENCE [LARGE SCALE GENOMIC DNA]</scope>
    <source>
        <strain evidence="2 3">P6497</strain>
    </source>
</reference>
<feature type="compositionally biased region" description="Basic and acidic residues" evidence="1">
    <location>
        <begin position="213"/>
        <end position="226"/>
    </location>
</feature>
<dbReference type="EMBL" id="JH159156">
    <property type="protein sequence ID" value="EGZ13788.1"/>
    <property type="molecule type" value="Genomic_DNA"/>
</dbReference>
<evidence type="ECO:0000256" key="1">
    <source>
        <dbReference type="SAM" id="MobiDB-lite"/>
    </source>
</evidence>
<evidence type="ECO:0000313" key="3">
    <source>
        <dbReference type="Proteomes" id="UP000002640"/>
    </source>
</evidence>
<dbReference type="STRING" id="1094619.G4ZRA3"/>
<evidence type="ECO:0000313" key="2">
    <source>
        <dbReference type="EMBL" id="EGZ13788.1"/>
    </source>
</evidence>
<accession>G4ZRA3</accession>
<feature type="compositionally biased region" description="Polar residues" evidence="1">
    <location>
        <begin position="336"/>
        <end position="350"/>
    </location>
</feature>
<dbReference type="RefSeq" id="XP_009531217.1">
    <property type="nucleotide sequence ID" value="XM_009532922.1"/>
</dbReference>
<dbReference type="GeneID" id="20642239"/>
<gene>
    <name evidence="2" type="ORF">PHYSODRAFT_303190</name>
</gene>
<organism evidence="2 3">
    <name type="scientific">Phytophthora sojae (strain P6497)</name>
    <name type="common">Soybean stem and root rot agent</name>
    <name type="synonym">Phytophthora megasperma f. sp. glycines</name>
    <dbReference type="NCBI Taxonomy" id="1094619"/>
    <lineage>
        <taxon>Eukaryota</taxon>
        <taxon>Sar</taxon>
        <taxon>Stramenopiles</taxon>
        <taxon>Oomycota</taxon>
        <taxon>Peronosporomycetes</taxon>
        <taxon>Peronosporales</taxon>
        <taxon>Peronosporaceae</taxon>
        <taxon>Phytophthora</taxon>
    </lineage>
</organism>
<dbReference type="KEGG" id="psoj:PHYSODRAFT_303190"/>
<protein>
    <submittedName>
        <fullName evidence="2">Uncharacterized protein</fullName>
    </submittedName>
</protein>
<proteinExistence type="predicted"/>
<dbReference type="AlphaFoldDB" id="G4ZRA3"/>
<sequence length="390" mass="43779">MLLKQSMNDPKKMRVQMVQKTAVLERLSVTEREVPLIQRTECKQLSVEPFMGDDSIAVEEWLETVTLELFKGPVARWFVQAHSKTQEQDRNFEHLMTQLTRMYGSHESIIRYNWRWRSGCSSQENVCGTLLTDCVRLESLTQTSRKAVRIQKPTALSDAVQFAVENFGDYGEGYQVKQWQKAAALYRGRQHCNGLAVGEARKEFPGRNPVKIQHQDDDRPPRYDTRGRRLADQRNESFSPSALHAIAVAVRVDEAAVPTTSRSAIRNSNEADRIEGARRSGDACEVIQAFTAENEDQDADKKHSVDKQYKDGKNSKYIMDAMGMNGMVASYNEMDTASAGDTTNGMNPTDGSERSESSIGAVKLKHGVDTVKYKGEQIRLSGDSSAVVTK</sequence>
<feature type="region of interest" description="Disordered" evidence="1">
    <location>
        <begin position="203"/>
        <end position="226"/>
    </location>
</feature>
<feature type="region of interest" description="Disordered" evidence="1">
    <location>
        <begin position="336"/>
        <end position="363"/>
    </location>
</feature>
<keyword evidence="3" id="KW-1185">Reference proteome</keyword>
<dbReference type="Proteomes" id="UP000002640">
    <property type="component" value="Unassembled WGS sequence"/>
</dbReference>
<dbReference type="InParanoid" id="G4ZRA3"/>
<name>G4ZRA3_PHYSP</name>